<dbReference type="AlphaFoldDB" id="A0A7E4VNK7"/>
<sequence>MVSATFLDNEINNDACLFSDAFMVINRLCLFSSNSSIVNLRDSHATFDAMRSLFICAGFNLASKQCEVVITQASNMFIHSLIRFSQAPPGDIRSEFAQPTDGNLFL</sequence>
<evidence type="ECO:0000313" key="1">
    <source>
        <dbReference type="Proteomes" id="UP000492821"/>
    </source>
</evidence>
<keyword evidence="1" id="KW-1185">Reference proteome</keyword>
<name>A0A7E4VNK7_PANRE</name>
<evidence type="ECO:0000313" key="2">
    <source>
        <dbReference type="WBParaSite" id="Pan_g23014.t1"/>
    </source>
</evidence>
<accession>A0A7E4VNK7</accession>
<dbReference type="WBParaSite" id="Pan_g23014.t1">
    <property type="protein sequence ID" value="Pan_g23014.t1"/>
    <property type="gene ID" value="Pan_g23014"/>
</dbReference>
<proteinExistence type="predicted"/>
<dbReference type="Proteomes" id="UP000492821">
    <property type="component" value="Unassembled WGS sequence"/>
</dbReference>
<reference evidence="2" key="2">
    <citation type="submission" date="2020-10" db="UniProtKB">
        <authorList>
            <consortium name="WormBaseParasite"/>
        </authorList>
    </citation>
    <scope>IDENTIFICATION</scope>
</reference>
<organism evidence="1 2">
    <name type="scientific">Panagrellus redivivus</name>
    <name type="common">Microworm</name>
    <dbReference type="NCBI Taxonomy" id="6233"/>
    <lineage>
        <taxon>Eukaryota</taxon>
        <taxon>Metazoa</taxon>
        <taxon>Ecdysozoa</taxon>
        <taxon>Nematoda</taxon>
        <taxon>Chromadorea</taxon>
        <taxon>Rhabditida</taxon>
        <taxon>Tylenchina</taxon>
        <taxon>Panagrolaimomorpha</taxon>
        <taxon>Panagrolaimoidea</taxon>
        <taxon>Panagrolaimidae</taxon>
        <taxon>Panagrellus</taxon>
    </lineage>
</organism>
<protein>
    <submittedName>
        <fullName evidence="2">Uncharacterized protein</fullName>
    </submittedName>
</protein>
<reference evidence="1" key="1">
    <citation type="journal article" date="2013" name="Genetics">
        <title>The draft genome and transcriptome of Panagrellus redivivus are shaped by the harsh demands of a free-living lifestyle.</title>
        <authorList>
            <person name="Srinivasan J."/>
            <person name="Dillman A.R."/>
            <person name="Macchietto M.G."/>
            <person name="Heikkinen L."/>
            <person name="Lakso M."/>
            <person name="Fracchia K.M."/>
            <person name="Antoshechkin I."/>
            <person name="Mortazavi A."/>
            <person name="Wong G."/>
            <person name="Sternberg P.W."/>
        </authorList>
    </citation>
    <scope>NUCLEOTIDE SEQUENCE [LARGE SCALE GENOMIC DNA]</scope>
    <source>
        <strain evidence="1">MT8872</strain>
    </source>
</reference>